<dbReference type="RefSeq" id="WP_379598327.1">
    <property type="nucleotide sequence ID" value="NZ_JBHRTN010000018.1"/>
</dbReference>
<comment type="subcellular location">
    <subcellularLocation>
        <location evidence="7">Cell inner membrane</location>
        <topology evidence="7">Multi-pass membrane protein</topology>
    </subcellularLocation>
    <subcellularLocation>
        <location evidence="1">Cell membrane</location>
        <topology evidence="1">Multi-pass membrane protein</topology>
    </subcellularLocation>
</comment>
<feature type="transmembrane region" description="Helical" evidence="7">
    <location>
        <begin position="104"/>
        <end position="121"/>
    </location>
</feature>
<keyword evidence="5 7" id="KW-1133">Transmembrane helix</keyword>
<evidence type="ECO:0000256" key="6">
    <source>
        <dbReference type="ARBA" id="ARBA00023136"/>
    </source>
</evidence>
<comment type="caution">
    <text evidence="9">The sequence shown here is derived from an EMBL/GenBank/DDBJ whole genome shotgun (WGS) entry which is preliminary data.</text>
</comment>
<protein>
    <recommendedName>
        <fullName evidence="7">Protein MgtC</fullName>
    </recommendedName>
</protein>
<dbReference type="Pfam" id="PF02308">
    <property type="entry name" value="MgtC"/>
    <property type="match status" value="1"/>
</dbReference>
<comment type="similarity">
    <text evidence="2 7">Belongs to the MgtC/SapB family.</text>
</comment>
<accession>A0ABV7G6Z9</accession>
<dbReference type="InterPro" id="IPR003416">
    <property type="entry name" value="MgtC/SapB/SrpB/YhiD_fam"/>
</dbReference>
<dbReference type="PANTHER" id="PTHR33778:SF1">
    <property type="entry name" value="MAGNESIUM TRANSPORTER YHID-RELATED"/>
    <property type="match status" value="1"/>
</dbReference>
<feature type="domain" description="MgtC/SapB/SrpB/YhiD N-terminal" evidence="8">
    <location>
        <begin position="50"/>
        <end position="172"/>
    </location>
</feature>
<name>A0ABV7G6Z9_9PROT</name>
<reference evidence="10" key="1">
    <citation type="journal article" date="2019" name="Int. J. Syst. Evol. Microbiol.">
        <title>The Global Catalogue of Microorganisms (GCM) 10K type strain sequencing project: providing services to taxonomists for standard genome sequencing and annotation.</title>
        <authorList>
            <consortium name="The Broad Institute Genomics Platform"/>
            <consortium name="The Broad Institute Genome Sequencing Center for Infectious Disease"/>
            <person name="Wu L."/>
            <person name="Ma J."/>
        </authorList>
    </citation>
    <scope>NUCLEOTIDE SEQUENCE [LARGE SCALE GENOMIC DNA]</scope>
    <source>
        <strain evidence="10">KCTC 52094</strain>
    </source>
</reference>
<evidence type="ECO:0000256" key="4">
    <source>
        <dbReference type="ARBA" id="ARBA00022692"/>
    </source>
</evidence>
<dbReference type="EMBL" id="JBHRTN010000018">
    <property type="protein sequence ID" value="MFC3126772.1"/>
    <property type="molecule type" value="Genomic_DNA"/>
</dbReference>
<evidence type="ECO:0000313" key="9">
    <source>
        <dbReference type="EMBL" id="MFC3126772.1"/>
    </source>
</evidence>
<dbReference type="PANTHER" id="PTHR33778">
    <property type="entry name" value="PROTEIN MGTC"/>
    <property type="match status" value="1"/>
</dbReference>
<proteinExistence type="inferred from homology"/>
<evidence type="ECO:0000256" key="3">
    <source>
        <dbReference type="ARBA" id="ARBA00022475"/>
    </source>
</evidence>
<keyword evidence="3" id="KW-1003">Cell membrane</keyword>
<gene>
    <name evidence="9" type="ORF">ACFOD4_17035</name>
</gene>
<keyword evidence="4 7" id="KW-0812">Transmembrane</keyword>
<dbReference type="PRINTS" id="PR01837">
    <property type="entry name" value="MGTCSAPBPROT"/>
</dbReference>
<feature type="transmembrane region" description="Helical" evidence="7">
    <location>
        <begin position="74"/>
        <end position="92"/>
    </location>
</feature>
<evidence type="ECO:0000313" key="10">
    <source>
        <dbReference type="Proteomes" id="UP001595593"/>
    </source>
</evidence>
<evidence type="ECO:0000256" key="5">
    <source>
        <dbReference type="ARBA" id="ARBA00022989"/>
    </source>
</evidence>
<dbReference type="InterPro" id="IPR049177">
    <property type="entry name" value="MgtC_SapB_SrpB_YhiD_N"/>
</dbReference>
<keyword evidence="6 7" id="KW-0472">Membrane</keyword>
<evidence type="ECO:0000256" key="1">
    <source>
        <dbReference type="ARBA" id="ARBA00004651"/>
    </source>
</evidence>
<keyword evidence="7" id="KW-0997">Cell inner membrane</keyword>
<dbReference type="Proteomes" id="UP001595593">
    <property type="component" value="Unassembled WGS sequence"/>
</dbReference>
<evidence type="ECO:0000256" key="2">
    <source>
        <dbReference type="ARBA" id="ARBA00009298"/>
    </source>
</evidence>
<evidence type="ECO:0000256" key="7">
    <source>
        <dbReference type="RuleBase" id="RU365041"/>
    </source>
</evidence>
<sequence>MMVSFGCGMSALAYALSAATETAVHASRSLRGRAQVMFPDGWHLREALDLVIAYLLAVPIGLDREREDRSAGLRTFPLVALASCGFMQAGGASLMDNADATSRVIQGLTTGIGFIGAGAIIRQGGRVHGTATAAGLWVTGAIGCAVALHAYAVAIVLSLATIVTLSGLQLVKKDREPPAR</sequence>
<keyword evidence="10" id="KW-1185">Reference proteome</keyword>
<feature type="transmembrane region" description="Helical" evidence="7">
    <location>
        <begin position="128"/>
        <end position="148"/>
    </location>
</feature>
<organism evidence="9 10">
    <name type="scientific">Teichococcus globiformis</name>
    <dbReference type="NCBI Taxonomy" id="2307229"/>
    <lineage>
        <taxon>Bacteria</taxon>
        <taxon>Pseudomonadati</taxon>
        <taxon>Pseudomonadota</taxon>
        <taxon>Alphaproteobacteria</taxon>
        <taxon>Acetobacterales</taxon>
        <taxon>Roseomonadaceae</taxon>
        <taxon>Roseomonas</taxon>
    </lineage>
</organism>
<evidence type="ECO:0000259" key="8">
    <source>
        <dbReference type="Pfam" id="PF02308"/>
    </source>
</evidence>